<dbReference type="GO" id="GO:1990180">
    <property type="term" value="P:mitochondrial tRNA 3'-end processing"/>
    <property type="evidence" value="ECO:0007669"/>
    <property type="project" value="TreeGrafter"/>
</dbReference>
<gene>
    <name evidence="12" type="primary">ELAC2</name>
    <name evidence="12" type="ORF">NPIL_362191</name>
</gene>
<evidence type="ECO:0000256" key="9">
    <source>
        <dbReference type="ARBA" id="ARBA00022801"/>
    </source>
</evidence>
<evidence type="ECO:0000256" key="1">
    <source>
        <dbReference type="ARBA" id="ARBA00000402"/>
    </source>
</evidence>
<comment type="caution">
    <text evidence="12">The sequence shown here is derived from an EMBL/GenBank/DDBJ whole genome shotgun (WGS) entry which is preliminary data.</text>
</comment>
<keyword evidence="5" id="KW-0819">tRNA processing</keyword>
<reference evidence="12" key="1">
    <citation type="submission" date="2020-08" db="EMBL/GenBank/DDBJ databases">
        <title>Multicomponent nature underlies the extraordinary mechanical properties of spider dragline silk.</title>
        <authorList>
            <person name="Kono N."/>
            <person name="Nakamura H."/>
            <person name="Mori M."/>
            <person name="Yoshida Y."/>
            <person name="Ohtoshi R."/>
            <person name="Malay A.D."/>
            <person name="Moran D.A.P."/>
            <person name="Tomita M."/>
            <person name="Numata K."/>
            <person name="Arakawa K."/>
        </authorList>
    </citation>
    <scope>NUCLEOTIDE SEQUENCE</scope>
</reference>
<keyword evidence="10" id="KW-0862">Zinc</keyword>
<comment type="similarity">
    <text evidence="3">Belongs to the RNase Z family.</text>
</comment>
<protein>
    <recommendedName>
        <fullName evidence="4">ribonuclease Z</fullName>
        <ecNumber evidence="4">3.1.26.11</ecNumber>
    </recommendedName>
</protein>
<evidence type="ECO:0000256" key="2">
    <source>
        <dbReference type="ARBA" id="ARBA00001947"/>
    </source>
</evidence>
<feature type="domain" description="tRNase Z endonuclease" evidence="11">
    <location>
        <begin position="16"/>
        <end position="63"/>
    </location>
</feature>
<dbReference type="Proteomes" id="UP000887013">
    <property type="component" value="Unassembled WGS sequence"/>
</dbReference>
<evidence type="ECO:0000256" key="6">
    <source>
        <dbReference type="ARBA" id="ARBA00022722"/>
    </source>
</evidence>
<keyword evidence="9" id="KW-0378">Hydrolase</keyword>
<dbReference type="CDD" id="cd07718">
    <property type="entry name" value="RNaseZ_ELAC1_ELAC2-C-term-like_MBL-fold"/>
    <property type="match status" value="1"/>
</dbReference>
<keyword evidence="6" id="KW-0540">Nuclease</keyword>
<accession>A0A8X6MY85</accession>
<dbReference type="GO" id="GO:0042781">
    <property type="term" value="F:3'-tRNA processing endoribonuclease activity"/>
    <property type="evidence" value="ECO:0007669"/>
    <property type="project" value="UniProtKB-EC"/>
</dbReference>
<dbReference type="PANTHER" id="PTHR12553:SF49">
    <property type="entry name" value="ZINC PHOSPHODIESTERASE ELAC PROTEIN 2"/>
    <property type="match status" value="1"/>
</dbReference>
<keyword evidence="13" id="KW-1185">Reference proteome</keyword>
<evidence type="ECO:0000256" key="5">
    <source>
        <dbReference type="ARBA" id="ARBA00022694"/>
    </source>
</evidence>
<sequence length="684" mass="77780">MCITVLGNGAVGQPRCVGLFTEFRGFLFNCGEGVGRLCKEYDIDICQIRHAFITHNNWQNVGGLSDIFLQNDIFGVPKMTFYGPPGVECFTNVITSYRNNIILSKKNSYMDENMQIESISIESSPNFKGHANLSFSYVCKIFKKLGDLNLEKCVEFGVPIGPQLLKLKNGEDVTLSSGRTILAADVLDATCPAMTILIVDCPSECFLDSFINEEKFHIYQSPVDSTCEITHVFHFAPYHIVTSKKYQAWIQKFHQNVHHFILNSSNSSMSSAAIFQTQELLHLIHPEVFRSLPQEKIEPFPLHASSKIMHPPPMLQIHLRPVQKLSWDNVFKHDSEDELQIFTELPDFNNELTKIKSVISSRTHLEIKKYPEVLFLGTSSATSNAIRNVSAILVHLHNNSILLDCGEGTFMQMVRYFGKSNISSVLQRISCIFITHKHTDHYLGLFNVIKSRIEAFENSGIPYQPVALILPTQIRNMFRRFCEIYEPLQSKVRLFLSKNLVFENEIHSKLSNFIGDIKLITVPVQHCNDAHGIVLKHGFDWKIVYSGDTVPCQKLIDAGKNCTLLIHEASVEDNLINEAILKQHSTPSQVIDVADKMNAQYTIMTHFSKRYLGVPMFKECDHRNIGCAFDFMKVRLHELPLLPIFLPAIKCLFQEQIDTYLQKSSSTASFENIFLKTWRAVKSS</sequence>
<dbReference type="GO" id="GO:0005739">
    <property type="term" value="C:mitochondrion"/>
    <property type="evidence" value="ECO:0007669"/>
    <property type="project" value="TreeGrafter"/>
</dbReference>
<evidence type="ECO:0000256" key="3">
    <source>
        <dbReference type="ARBA" id="ARBA00007823"/>
    </source>
</evidence>
<evidence type="ECO:0000256" key="10">
    <source>
        <dbReference type="ARBA" id="ARBA00022833"/>
    </source>
</evidence>
<evidence type="ECO:0000256" key="7">
    <source>
        <dbReference type="ARBA" id="ARBA00022723"/>
    </source>
</evidence>
<evidence type="ECO:0000259" key="11">
    <source>
        <dbReference type="Pfam" id="PF13691"/>
    </source>
</evidence>
<dbReference type="PANTHER" id="PTHR12553">
    <property type="entry name" value="ZINC PHOSPHODIESTERASE ELAC PROTEIN 2"/>
    <property type="match status" value="1"/>
</dbReference>
<evidence type="ECO:0000256" key="4">
    <source>
        <dbReference type="ARBA" id="ARBA00012477"/>
    </source>
</evidence>
<dbReference type="AlphaFoldDB" id="A0A8X6MY85"/>
<dbReference type="OrthoDB" id="527344at2759"/>
<dbReference type="SUPFAM" id="SSF56281">
    <property type="entry name" value="Metallo-hydrolase/oxidoreductase"/>
    <property type="match status" value="2"/>
</dbReference>
<dbReference type="InterPro" id="IPR036866">
    <property type="entry name" value="RibonucZ/Hydroxyglut_hydro"/>
</dbReference>
<dbReference type="EC" id="3.1.26.11" evidence="4"/>
<dbReference type="Pfam" id="PF23023">
    <property type="entry name" value="Anti-Pycsar_Apyc1"/>
    <property type="match status" value="1"/>
</dbReference>
<comment type="cofactor">
    <cofactor evidence="2">
        <name>Zn(2+)</name>
        <dbReference type="ChEBI" id="CHEBI:29105"/>
    </cofactor>
</comment>
<proteinExistence type="inferred from homology"/>
<dbReference type="Gene3D" id="3.60.15.10">
    <property type="entry name" value="Ribonuclease Z/Hydroxyacylglutathione hydrolase-like"/>
    <property type="match status" value="2"/>
</dbReference>
<evidence type="ECO:0000256" key="8">
    <source>
        <dbReference type="ARBA" id="ARBA00022759"/>
    </source>
</evidence>
<dbReference type="EMBL" id="BMAW01003446">
    <property type="protein sequence ID" value="GFS83645.1"/>
    <property type="molecule type" value="Genomic_DNA"/>
</dbReference>
<keyword evidence="8" id="KW-0255">Endonuclease</keyword>
<keyword evidence="7" id="KW-0479">Metal-binding</keyword>
<organism evidence="12 13">
    <name type="scientific">Nephila pilipes</name>
    <name type="common">Giant wood spider</name>
    <name type="synonym">Nephila maculata</name>
    <dbReference type="NCBI Taxonomy" id="299642"/>
    <lineage>
        <taxon>Eukaryota</taxon>
        <taxon>Metazoa</taxon>
        <taxon>Ecdysozoa</taxon>
        <taxon>Arthropoda</taxon>
        <taxon>Chelicerata</taxon>
        <taxon>Arachnida</taxon>
        <taxon>Araneae</taxon>
        <taxon>Araneomorphae</taxon>
        <taxon>Entelegynae</taxon>
        <taxon>Araneoidea</taxon>
        <taxon>Nephilidae</taxon>
        <taxon>Nephila</taxon>
    </lineage>
</organism>
<evidence type="ECO:0000313" key="12">
    <source>
        <dbReference type="EMBL" id="GFS83645.1"/>
    </source>
</evidence>
<dbReference type="InterPro" id="IPR047151">
    <property type="entry name" value="RNZ2-like"/>
</dbReference>
<comment type="catalytic activity">
    <reaction evidence="1">
        <text>Endonucleolytic cleavage of RNA, removing extra 3' nucleotides from tRNA precursor, generating 3' termini of tRNAs. A 3'-hydroxy group is left at the tRNA terminus and a 5'-phosphoryl group is left at the trailer molecule.</text>
        <dbReference type="EC" id="3.1.26.11"/>
    </reaction>
</comment>
<evidence type="ECO:0000313" key="13">
    <source>
        <dbReference type="Proteomes" id="UP000887013"/>
    </source>
</evidence>
<dbReference type="InterPro" id="IPR027794">
    <property type="entry name" value="tRNase_Z_dom"/>
</dbReference>
<name>A0A8X6MY85_NEPPI</name>
<dbReference type="Pfam" id="PF13691">
    <property type="entry name" value="Lactamase_B_4"/>
    <property type="match status" value="1"/>
</dbReference>
<dbReference type="GO" id="GO:0046872">
    <property type="term" value="F:metal ion binding"/>
    <property type="evidence" value="ECO:0007669"/>
    <property type="project" value="UniProtKB-KW"/>
</dbReference>